<comment type="similarity">
    <text evidence="1">Belongs to the bacterial solute-binding protein 5 family.</text>
</comment>
<dbReference type="PIRSF" id="PIRSF002741">
    <property type="entry name" value="MppA"/>
    <property type="match status" value="1"/>
</dbReference>
<dbReference type="Pfam" id="PF00496">
    <property type="entry name" value="SBP_bac_5"/>
    <property type="match status" value="1"/>
</dbReference>
<dbReference type="EMBL" id="BAABLK010000089">
    <property type="protein sequence ID" value="GAA5228778.1"/>
    <property type="molecule type" value="Genomic_DNA"/>
</dbReference>
<dbReference type="Proteomes" id="UP001501257">
    <property type="component" value="Unassembled WGS sequence"/>
</dbReference>
<evidence type="ECO:0000256" key="1">
    <source>
        <dbReference type="ARBA" id="ARBA00005695"/>
    </source>
</evidence>
<dbReference type="PROSITE" id="PS51318">
    <property type="entry name" value="TAT"/>
    <property type="match status" value="1"/>
</dbReference>
<evidence type="ECO:0000313" key="5">
    <source>
        <dbReference type="EMBL" id="GAA5228778.1"/>
    </source>
</evidence>
<keyword evidence="2" id="KW-0813">Transport</keyword>
<dbReference type="RefSeq" id="WP_345468989.1">
    <property type="nucleotide sequence ID" value="NZ_BAABLK010000089.1"/>
</dbReference>
<dbReference type="PANTHER" id="PTHR30290">
    <property type="entry name" value="PERIPLASMIC BINDING COMPONENT OF ABC TRANSPORTER"/>
    <property type="match status" value="1"/>
</dbReference>
<evidence type="ECO:0000313" key="6">
    <source>
        <dbReference type="Proteomes" id="UP001501257"/>
    </source>
</evidence>
<proteinExistence type="inferred from homology"/>
<sequence length="533" mass="57883">MISDRTPQHRHAVLGSAVSRRALLGGSMALGLGVLLTACGQGETAVLAAPSGPPQRGGKLRVGLAGGGAADSLDPHAPVSTTDIARVVNLYEPLFYRNEDFVLTPLLALSAEPDAEAKTWTVELRPDVKFHDGRPVTAKDVVASFARITNPKDPKTAAADLGILDEVVVISDTVLEFRLNTPSATLDDSLGQYSVGIVPADFDIKKPIGTGPFKVSSFDPGRQSVFSANEYYWREGEPFLDELVILNFSDDDALINSLLSTQVDAIGQIPLALLEVIGADPRITILNSETGAWLPFTMRVDKKPFDDVRVRQAFRLAVDREQMIEQVLSGNGTVGNDLYSPFDPGYAKNLPQRTQDVAAAKKLLAEAGYPDGLDIELVTAPIQSGAVEAAQVFAQQAAASGIRVKIRRVDSTTFFGDDYLSWTFAQDFWYTRNFLPQVSNSSLKSSPFNETHWDDPEFNALVKKAVVTVDEAKRNALITQAQEIEYDRGGYIIWGYPNQADAFQSYVAGLIPSKTGLALSGFEFRRAWIGVSK</sequence>
<dbReference type="PANTHER" id="PTHR30290:SF9">
    <property type="entry name" value="OLIGOPEPTIDE-BINDING PROTEIN APPA"/>
    <property type="match status" value="1"/>
</dbReference>
<evidence type="ECO:0000256" key="2">
    <source>
        <dbReference type="ARBA" id="ARBA00022448"/>
    </source>
</evidence>
<dbReference type="Gene3D" id="3.40.190.10">
    <property type="entry name" value="Periplasmic binding protein-like II"/>
    <property type="match status" value="1"/>
</dbReference>
<dbReference type="CDD" id="cd08503">
    <property type="entry name" value="PBP2_NikA_DppA_OppA_like_17"/>
    <property type="match status" value="1"/>
</dbReference>
<organism evidence="5 6">
    <name type="scientific">Paeniglutamicibacter antarcticus</name>
    <dbReference type="NCBI Taxonomy" id="494023"/>
    <lineage>
        <taxon>Bacteria</taxon>
        <taxon>Bacillati</taxon>
        <taxon>Actinomycetota</taxon>
        <taxon>Actinomycetes</taxon>
        <taxon>Micrococcales</taxon>
        <taxon>Micrococcaceae</taxon>
        <taxon>Paeniglutamicibacter</taxon>
    </lineage>
</organism>
<comment type="caution">
    <text evidence="5">The sequence shown here is derived from an EMBL/GenBank/DDBJ whole genome shotgun (WGS) entry which is preliminary data.</text>
</comment>
<dbReference type="InterPro" id="IPR006311">
    <property type="entry name" value="TAT_signal"/>
</dbReference>
<dbReference type="InterPro" id="IPR030678">
    <property type="entry name" value="Peptide/Ni-bd"/>
</dbReference>
<feature type="domain" description="Solute-binding protein family 5" evidence="4">
    <location>
        <begin position="103"/>
        <end position="425"/>
    </location>
</feature>
<dbReference type="Gene3D" id="3.90.76.10">
    <property type="entry name" value="Dipeptide-binding Protein, Domain 1"/>
    <property type="match status" value="1"/>
</dbReference>
<evidence type="ECO:0000259" key="4">
    <source>
        <dbReference type="Pfam" id="PF00496"/>
    </source>
</evidence>
<name>A0ABP9TSN4_9MICC</name>
<keyword evidence="3" id="KW-0732">Signal</keyword>
<dbReference type="InterPro" id="IPR039424">
    <property type="entry name" value="SBP_5"/>
</dbReference>
<evidence type="ECO:0000256" key="3">
    <source>
        <dbReference type="ARBA" id="ARBA00022729"/>
    </source>
</evidence>
<gene>
    <name evidence="5" type="ORF">GCM10025778_33170</name>
</gene>
<dbReference type="Gene3D" id="3.10.105.10">
    <property type="entry name" value="Dipeptide-binding Protein, Domain 3"/>
    <property type="match status" value="1"/>
</dbReference>
<dbReference type="InterPro" id="IPR000914">
    <property type="entry name" value="SBP_5_dom"/>
</dbReference>
<accession>A0ABP9TSN4</accession>
<reference evidence="6" key="1">
    <citation type="journal article" date="2019" name="Int. J. Syst. Evol. Microbiol.">
        <title>The Global Catalogue of Microorganisms (GCM) 10K type strain sequencing project: providing services to taxonomists for standard genome sequencing and annotation.</title>
        <authorList>
            <consortium name="The Broad Institute Genomics Platform"/>
            <consortium name="The Broad Institute Genome Sequencing Center for Infectious Disease"/>
            <person name="Wu L."/>
            <person name="Ma J."/>
        </authorList>
    </citation>
    <scope>NUCLEOTIDE SEQUENCE [LARGE SCALE GENOMIC DNA]</scope>
    <source>
        <strain evidence="6">JCM 18952</strain>
    </source>
</reference>
<keyword evidence="6" id="KW-1185">Reference proteome</keyword>
<protein>
    <submittedName>
        <fullName evidence="5">ABC transporter substrate-binding protein</fullName>
    </submittedName>
</protein>
<dbReference type="SUPFAM" id="SSF53850">
    <property type="entry name" value="Periplasmic binding protein-like II"/>
    <property type="match status" value="1"/>
</dbReference>